<evidence type="ECO:0000259" key="1">
    <source>
        <dbReference type="PROSITE" id="PS50111"/>
    </source>
</evidence>
<dbReference type="SMART" id="SM00086">
    <property type="entry name" value="PAC"/>
    <property type="match status" value="3"/>
</dbReference>
<reference evidence="4" key="1">
    <citation type="submission" date="2018-06" db="EMBL/GenBank/DDBJ databases">
        <authorList>
            <person name="Zhirakovskaya E."/>
        </authorList>
    </citation>
    <scope>NUCLEOTIDE SEQUENCE</scope>
</reference>
<dbReference type="GO" id="GO:0016020">
    <property type="term" value="C:membrane"/>
    <property type="evidence" value="ECO:0007669"/>
    <property type="project" value="InterPro"/>
</dbReference>
<dbReference type="EMBL" id="UOED01000047">
    <property type="protein sequence ID" value="VAV89679.1"/>
    <property type="molecule type" value="Genomic_DNA"/>
</dbReference>
<dbReference type="SMART" id="SM00283">
    <property type="entry name" value="MA"/>
    <property type="match status" value="1"/>
</dbReference>
<dbReference type="SUPFAM" id="SSF58104">
    <property type="entry name" value="Methyl-accepting chemotaxis protein (MCP) signaling domain"/>
    <property type="match status" value="1"/>
</dbReference>
<evidence type="ECO:0000259" key="2">
    <source>
        <dbReference type="PROSITE" id="PS50112"/>
    </source>
</evidence>
<dbReference type="InterPro" id="IPR013655">
    <property type="entry name" value="PAS_fold_3"/>
</dbReference>
<dbReference type="CDD" id="cd00130">
    <property type="entry name" value="PAS"/>
    <property type="match status" value="3"/>
</dbReference>
<dbReference type="SUPFAM" id="SSF55785">
    <property type="entry name" value="PYP-like sensor domain (PAS domain)"/>
    <property type="match status" value="3"/>
</dbReference>
<dbReference type="AlphaFoldDB" id="A0A3B0RCH8"/>
<feature type="domain" description="PAS" evidence="2">
    <location>
        <begin position="277"/>
        <end position="316"/>
    </location>
</feature>
<dbReference type="NCBIfam" id="TIGR00229">
    <property type="entry name" value="sensory_box"/>
    <property type="match status" value="3"/>
</dbReference>
<feature type="domain" description="PAC" evidence="3">
    <location>
        <begin position="92"/>
        <end position="144"/>
    </location>
</feature>
<dbReference type="InterPro" id="IPR050903">
    <property type="entry name" value="Bact_Chemotaxis_MeTrfase"/>
</dbReference>
<organism evidence="4">
    <name type="scientific">hydrothermal vent metagenome</name>
    <dbReference type="NCBI Taxonomy" id="652676"/>
    <lineage>
        <taxon>unclassified sequences</taxon>
        <taxon>metagenomes</taxon>
        <taxon>ecological metagenomes</taxon>
    </lineage>
</organism>
<feature type="domain" description="PAC" evidence="3">
    <location>
        <begin position="336"/>
        <end position="388"/>
    </location>
</feature>
<feature type="domain" description="PAS" evidence="2">
    <location>
        <begin position="155"/>
        <end position="194"/>
    </location>
</feature>
<name>A0A3B0RCH8_9ZZZZ</name>
<dbReference type="Gene3D" id="1.10.287.950">
    <property type="entry name" value="Methyl-accepting chemotaxis protein"/>
    <property type="match status" value="1"/>
</dbReference>
<evidence type="ECO:0000313" key="4">
    <source>
        <dbReference type="EMBL" id="VAV89679.1"/>
    </source>
</evidence>
<dbReference type="GO" id="GO:0007165">
    <property type="term" value="P:signal transduction"/>
    <property type="evidence" value="ECO:0007669"/>
    <property type="project" value="InterPro"/>
</dbReference>
<gene>
    <name evidence="4" type="ORF">MNBD_ALPHA02-2424</name>
</gene>
<evidence type="ECO:0000259" key="3">
    <source>
        <dbReference type="PROSITE" id="PS50113"/>
    </source>
</evidence>
<dbReference type="InterPro" id="IPR004089">
    <property type="entry name" value="MCPsignal_dom"/>
</dbReference>
<dbReference type="InterPro" id="IPR001610">
    <property type="entry name" value="PAC"/>
</dbReference>
<dbReference type="Gene3D" id="3.30.450.20">
    <property type="entry name" value="PAS domain"/>
    <property type="match status" value="3"/>
</dbReference>
<sequence length="626" mass="68721">MFKINKIMNGRAGKNNGGDVRSILDALNKSQAVISFDMDGMILDANDNFLTTVGYSLAEVKGKHHSMLVEPEYKKSQEYKEFWQSLRAGEYQAAQYKRIGKDGKEVWLRATYNPVLGSDGRVVKVVKYATEITAHIMQNADYAGQVVAIGKAQAVISFDLDGMVLDANDNFLEAVGYSIAEIKGKHHSMFVEPEYKQSQDYKQFWQSLHAGEYQAAQYKRIGKGGKEVWLQASYNPILDPNGKVFKIVKYATDITAQKIQNADYIGQIEAISKAQAVISFDLDGMILDANDNFLETLGYNLTEVKGKHHRMFVEPEYGQSQEYKQFWQSLRAGEYQAAQYKRLGKGGKEVWLQASYNPILGPDGKVFKVVKYATDITKRVTTRLETERVGKLVDKNLDKILRAVGDANTKSATASDASNETLETVQAVALATEEFQVASNEIARSMETSRSEVERAMSETINADNSTQKLSNAAMEMNKIVVVIQEIASQINLLALNATIESARAGDAGKGFAVVASEVKALANQVGDATTQINSEITNMQDISTDVVKRLSGIKSAVEMVESSVTTVASAVEEQAVTTQSITSNMQAASVAVGNINTNLGSISEAINSANEHAEEGTELYRSLNM</sequence>
<dbReference type="Pfam" id="PF00015">
    <property type="entry name" value="MCPsignal"/>
    <property type="match status" value="1"/>
</dbReference>
<dbReference type="InterPro" id="IPR035965">
    <property type="entry name" value="PAS-like_dom_sf"/>
</dbReference>
<dbReference type="PANTHER" id="PTHR24422">
    <property type="entry name" value="CHEMOTAXIS PROTEIN METHYLTRANSFERASE"/>
    <property type="match status" value="1"/>
</dbReference>
<feature type="domain" description="PAC" evidence="3">
    <location>
        <begin position="214"/>
        <end position="266"/>
    </location>
</feature>
<proteinExistence type="predicted"/>
<feature type="domain" description="PAS" evidence="2">
    <location>
        <begin position="16"/>
        <end position="72"/>
    </location>
</feature>
<dbReference type="Pfam" id="PF08447">
    <property type="entry name" value="PAS_3"/>
    <property type="match status" value="3"/>
</dbReference>
<feature type="domain" description="Methyl-accepting transducer" evidence="1">
    <location>
        <begin position="389"/>
        <end position="615"/>
    </location>
</feature>
<dbReference type="InterPro" id="IPR000700">
    <property type="entry name" value="PAS-assoc_C"/>
</dbReference>
<dbReference type="InterPro" id="IPR000014">
    <property type="entry name" value="PAS"/>
</dbReference>
<dbReference type="PROSITE" id="PS50111">
    <property type="entry name" value="CHEMOTAXIS_TRANSDUC_2"/>
    <property type="match status" value="1"/>
</dbReference>
<dbReference type="PROSITE" id="PS50113">
    <property type="entry name" value="PAC"/>
    <property type="match status" value="3"/>
</dbReference>
<dbReference type="PROSITE" id="PS50112">
    <property type="entry name" value="PAS"/>
    <property type="match status" value="3"/>
</dbReference>
<dbReference type="SMART" id="SM00091">
    <property type="entry name" value="PAS"/>
    <property type="match status" value="3"/>
</dbReference>
<protein>
    <submittedName>
        <fullName evidence="4">Methyl-accepting chemotaxis sensor/transducer protein</fullName>
    </submittedName>
</protein>
<dbReference type="PANTHER" id="PTHR24422:SF10">
    <property type="entry name" value="CHEMOTAXIS PROTEIN METHYLTRANSFERASE 2"/>
    <property type="match status" value="1"/>
</dbReference>
<accession>A0A3B0RCH8</accession>